<dbReference type="InterPro" id="IPR050731">
    <property type="entry name" value="HRD1_E3_ubiq-ligases"/>
</dbReference>
<feature type="compositionally biased region" description="Basic and acidic residues" evidence="10">
    <location>
        <begin position="668"/>
        <end position="687"/>
    </location>
</feature>
<dbReference type="Proteomes" id="UP000324632">
    <property type="component" value="Chromosome 8"/>
</dbReference>
<dbReference type="Gene3D" id="3.30.40.10">
    <property type="entry name" value="Zinc/RING finger domain, C3HC4 (zinc finger)"/>
    <property type="match status" value="1"/>
</dbReference>
<feature type="transmembrane region" description="Helical" evidence="11">
    <location>
        <begin position="114"/>
        <end position="134"/>
    </location>
</feature>
<feature type="transmembrane region" description="Helical" evidence="11">
    <location>
        <begin position="141"/>
        <end position="160"/>
    </location>
</feature>
<name>A0A5A9P841_9TELE</name>
<keyword evidence="5" id="KW-0862">Zinc</keyword>
<dbReference type="InterPro" id="IPR001841">
    <property type="entry name" value="Znf_RING"/>
</dbReference>
<dbReference type="GO" id="GO:0043161">
    <property type="term" value="P:proteasome-mediated ubiquitin-dependent protein catabolic process"/>
    <property type="evidence" value="ECO:0007669"/>
    <property type="project" value="TreeGrafter"/>
</dbReference>
<keyword evidence="7 11" id="KW-0472">Membrane</keyword>
<feature type="domain" description="RING-type" evidence="12">
    <location>
        <begin position="532"/>
        <end position="570"/>
    </location>
</feature>
<gene>
    <name evidence="13" type="ORF">E1301_Tti001581</name>
</gene>
<evidence type="ECO:0000256" key="7">
    <source>
        <dbReference type="ARBA" id="ARBA00023136"/>
    </source>
</evidence>
<keyword evidence="4 9" id="KW-0863">Zinc-finger</keyword>
<organism evidence="13 14">
    <name type="scientific">Triplophysa tibetana</name>
    <dbReference type="NCBI Taxonomy" id="1572043"/>
    <lineage>
        <taxon>Eukaryota</taxon>
        <taxon>Metazoa</taxon>
        <taxon>Chordata</taxon>
        <taxon>Craniata</taxon>
        <taxon>Vertebrata</taxon>
        <taxon>Euteleostomi</taxon>
        <taxon>Actinopterygii</taxon>
        <taxon>Neopterygii</taxon>
        <taxon>Teleostei</taxon>
        <taxon>Ostariophysi</taxon>
        <taxon>Cypriniformes</taxon>
        <taxon>Nemacheilidae</taxon>
        <taxon>Triplophysa</taxon>
    </lineage>
</organism>
<feature type="compositionally biased region" description="Low complexity" evidence="10">
    <location>
        <begin position="587"/>
        <end position="596"/>
    </location>
</feature>
<dbReference type="AlphaFoldDB" id="A0A5A9P841"/>
<dbReference type="EMBL" id="SOYY01000008">
    <property type="protein sequence ID" value="KAA0717825.1"/>
    <property type="molecule type" value="Genomic_DNA"/>
</dbReference>
<dbReference type="GO" id="GO:0008270">
    <property type="term" value="F:zinc ion binding"/>
    <property type="evidence" value="ECO:0007669"/>
    <property type="project" value="UniProtKB-KW"/>
</dbReference>
<feature type="compositionally biased region" description="Basic and acidic residues" evidence="10">
    <location>
        <begin position="622"/>
        <end position="638"/>
    </location>
</feature>
<dbReference type="SMART" id="SM00184">
    <property type="entry name" value="RING"/>
    <property type="match status" value="1"/>
</dbReference>
<dbReference type="FunFam" id="3.30.40.10:FF:000145">
    <property type="entry name" value="RING finger protein 145"/>
    <property type="match status" value="1"/>
</dbReference>
<dbReference type="InterPro" id="IPR013083">
    <property type="entry name" value="Znf_RING/FYVE/PHD"/>
</dbReference>
<evidence type="ECO:0000256" key="8">
    <source>
        <dbReference type="ARBA" id="ARBA00035709"/>
    </source>
</evidence>
<evidence type="ECO:0000256" key="10">
    <source>
        <dbReference type="SAM" id="MobiDB-lite"/>
    </source>
</evidence>
<dbReference type="InterPro" id="IPR011016">
    <property type="entry name" value="Znf_RING-CH"/>
</dbReference>
<feature type="transmembrane region" description="Helical" evidence="11">
    <location>
        <begin position="445"/>
        <end position="470"/>
    </location>
</feature>
<keyword evidence="14" id="KW-1185">Reference proteome</keyword>
<dbReference type="Pfam" id="PF13705">
    <property type="entry name" value="TRC8_N"/>
    <property type="match status" value="1"/>
</dbReference>
<feature type="region of interest" description="Disordered" evidence="10">
    <location>
        <begin position="577"/>
        <end position="687"/>
    </location>
</feature>
<keyword evidence="6 11" id="KW-1133">Transmembrane helix</keyword>
<evidence type="ECO:0000259" key="12">
    <source>
        <dbReference type="PROSITE" id="PS50089"/>
    </source>
</evidence>
<feature type="transmembrane region" description="Helical" evidence="11">
    <location>
        <begin position="48"/>
        <end position="68"/>
    </location>
</feature>
<feature type="transmembrane region" description="Helical" evidence="11">
    <location>
        <begin position="272"/>
        <end position="294"/>
    </location>
</feature>
<keyword evidence="3" id="KW-0479">Metal-binding</keyword>
<evidence type="ECO:0000256" key="11">
    <source>
        <dbReference type="SAM" id="Phobius"/>
    </source>
</evidence>
<feature type="transmembrane region" description="Helical" evidence="11">
    <location>
        <begin position="208"/>
        <end position="234"/>
    </location>
</feature>
<evidence type="ECO:0000256" key="1">
    <source>
        <dbReference type="ARBA" id="ARBA00004141"/>
    </source>
</evidence>
<comment type="caution">
    <text evidence="13">The sequence shown here is derived from an EMBL/GenBank/DDBJ whole genome shotgun (WGS) entry which is preliminary data.</text>
</comment>
<evidence type="ECO:0000313" key="13">
    <source>
        <dbReference type="EMBL" id="KAA0717825.1"/>
    </source>
</evidence>
<dbReference type="GO" id="GO:0012505">
    <property type="term" value="C:endomembrane system"/>
    <property type="evidence" value="ECO:0007669"/>
    <property type="project" value="TreeGrafter"/>
</dbReference>
<feature type="transmembrane region" description="Helical" evidence="11">
    <location>
        <begin position="240"/>
        <end position="260"/>
    </location>
</feature>
<dbReference type="SUPFAM" id="SSF57850">
    <property type="entry name" value="RING/U-box"/>
    <property type="match status" value="1"/>
</dbReference>
<sequence>MPRLEEVANVALRVPGILVLDMLYKCDVDSFTDHLKARTEDMLFKYKYVIWNIYYLGHLVSMVLLLLPLGHIIQLYLHVLCSLLLYMGHQIVRDYVREEAKYGYDGVLFLDSPALNRFVTALTSQIIVSTLCAFLMRTRRVWVFSAHLLPLLARMVSVPLDWLLTLSSISMIITGAEVAVFLVINLFVPYRLARIAYREIMQIEVTELYRLMAVGVSLWHGFAVPVLFSVFWFVLFGVQLVANVGTITAVQQGPLLYILTSVSECCASPYSLLGLTFVISYMALGLLNLCKFYLGGFDALQNNNVMHRGVTEGVTLLLLALQTGLLDMAALQRCFLLFIILFIVLTSTLQSMSEITEPVVLGLGASRNRSVWKHLRGLSMCVFLLIFPGFMAYKISQFFHMDFWLLILVSSCMLTSLQVTGTLLIYSLFMVEVWRGSALPALDEIVYYVNGVCRVLEFTVAVCVVAYGAWESLWGEWSWMGASVIIIHSYCNVWLRAQAGWKSFLLRQEAARKINLLPRANTEQLQEHNDVCAICFQDMTSAVITYCGHIYHGSCLRKWLYVQETCPMCHASIKPSSTNQMAGAGDPQPQETQQPPEQQPRPEHFHREEQGSQGDGPHSTQRTRDEFKTKLSDSDRNSSKGGPRNLNFGANGDSQGLEHPSCSTDQNPSHEKCKDALDETRELRDAD</sequence>
<dbReference type="CDD" id="cd16476">
    <property type="entry name" value="RING-H2_RNF139-like"/>
    <property type="match status" value="1"/>
</dbReference>
<dbReference type="SMART" id="SM00744">
    <property type="entry name" value="RINGv"/>
    <property type="match status" value="1"/>
</dbReference>
<accession>A0A5A9P841</accession>
<feature type="transmembrane region" description="Helical" evidence="11">
    <location>
        <begin position="166"/>
        <end position="188"/>
    </location>
</feature>
<dbReference type="PANTHER" id="PTHR22763">
    <property type="entry name" value="RING ZINC FINGER PROTEIN"/>
    <property type="match status" value="1"/>
</dbReference>
<evidence type="ECO:0000256" key="6">
    <source>
        <dbReference type="ARBA" id="ARBA00022989"/>
    </source>
</evidence>
<reference evidence="13 14" key="1">
    <citation type="journal article" date="2019" name="Mol. Ecol. Resour.">
        <title>Chromosome-level genome assembly of Triplophysa tibetana, a fish adapted to the harsh high-altitude environment of the Tibetan Plateau.</title>
        <authorList>
            <person name="Yang X."/>
            <person name="Liu H."/>
            <person name="Ma Z."/>
            <person name="Zou Y."/>
            <person name="Zou M."/>
            <person name="Mao Y."/>
            <person name="Li X."/>
            <person name="Wang H."/>
            <person name="Chen T."/>
            <person name="Wang W."/>
            <person name="Yang R."/>
        </authorList>
    </citation>
    <scope>NUCLEOTIDE SEQUENCE [LARGE SCALE GENOMIC DNA]</scope>
    <source>
        <strain evidence="13">TTIB1903HZAU</strain>
        <tissue evidence="13">Muscle</tissue>
    </source>
</reference>
<keyword evidence="2 11" id="KW-0812">Transmembrane</keyword>
<evidence type="ECO:0000256" key="4">
    <source>
        <dbReference type="ARBA" id="ARBA00022771"/>
    </source>
</evidence>
<feature type="transmembrane region" description="Helical" evidence="11">
    <location>
        <begin position="314"/>
        <end position="345"/>
    </location>
</feature>
<evidence type="ECO:0000313" key="14">
    <source>
        <dbReference type="Proteomes" id="UP000324632"/>
    </source>
</evidence>
<dbReference type="OrthoDB" id="4752984at2759"/>
<comment type="subcellular location">
    <subcellularLocation>
        <location evidence="1">Membrane</location>
        <topology evidence="1">Multi-pass membrane protein</topology>
    </subcellularLocation>
</comment>
<dbReference type="PROSITE" id="PS50089">
    <property type="entry name" value="ZF_RING_2"/>
    <property type="match status" value="1"/>
</dbReference>
<dbReference type="GO" id="GO:0016020">
    <property type="term" value="C:membrane"/>
    <property type="evidence" value="ECO:0007669"/>
    <property type="project" value="UniProtKB-SubCell"/>
</dbReference>
<evidence type="ECO:0000256" key="2">
    <source>
        <dbReference type="ARBA" id="ARBA00022692"/>
    </source>
</evidence>
<evidence type="ECO:0000256" key="9">
    <source>
        <dbReference type="PROSITE-ProRule" id="PRU00175"/>
    </source>
</evidence>
<dbReference type="GO" id="GO:0036503">
    <property type="term" value="P:ERAD pathway"/>
    <property type="evidence" value="ECO:0007669"/>
    <property type="project" value="TreeGrafter"/>
</dbReference>
<protein>
    <recommendedName>
        <fullName evidence="8">RING finger protein 145</fullName>
    </recommendedName>
</protein>
<dbReference type="GO" id="GO:0061630">
    <property type="term" value="F:ubiquitin protein ligase activity"/>
    <property type="evidence" value="ECO:0007669"/>
    <property type="project" value="TreeGrafter"/>
</dbReference>
<evidence type="ECO:0000256" key="5">
    <source>
        <dbReference type="ARBA" id="ARBA00022833"/>
    </source>
</evidence>
<proteinExistence type="predicted"/>
<feature type="compositionally biased region" description="Basic and acidic residues" evidence="10">
    <location>
        <begin position="600"/>
        <end position="610"/>
    </location>
</feature>
<dbReference type="PANTHER" id="PTHR22763:SF164">
    <property type="entry name" value="RING FINGER PROTEIN 145-LIKE"/>
    <property type="match status" value="1"/>
</dbReference>
<evidence type="ECO:0000256" key="3">
    <source>
        <dbReference type="ARBA" id="ARBA00022723"/>
    </source>
</evidence>
<feature type="transmembrane region" description="Helical" evidence="11">
    <location>
        <begin position="405"/>
        <end position="433"/>
    </location>
</feature>
<dbReference type="Pfam" id="PF13639">
    <property type="entry name" value="zf-RING_2"/>
    <property type="match status" value="1"/>
</dbReference>
<dbReference type="InterPro" id="IPR025754">
    <property type="entry name" value="TRC8_N_dom"/>
</dbReference>
<feature type="transmembrane region" description="Helical" evidence="11">
    <location>
        <begin position="476"/>
        <end position="495"/>
    </location>
</feature>
<feature type="transmembrane region" description="Helical" evidence="11">
    <location>
        <begin position="375"/>
        <end position="393"/>
    </location>
</feature>